<evidence type="ECO:0000313" key="1">
    <source>
        <dbReference type="EMBL" id="OIQ81728.1"/>
    </source>
</evidence>
<protein>
    <submittedName>
        <fullName evidence="1">Uncharacterized protein</fullName>
    </submittedName>
</protein>
<accession>A0A1J5QE37</accession>
<gene>
    <name evidence="1" type="ORF">GALL_365030</name>
</gene>
<dbReference type="AlphaFoldDB" id="A0A1J5QE37"/>
<reference evidence="1" key="1">
    <citation type="submission" date="2016-10" db="EMBL/GenBank/DDBJ databases">
        <title>Sequence of Gallionella enrichment culture.</title>
        <authorList>
            <person name="Poehlein A."/>
            <person name="Muehling M."/>
            <person name="Daniel R."/>
        </authorList>
    </citation>
    <scope>NUCLEOTIDE SEQUENCE</scope>
</reference>
<comment type="caution">
    <text evidence="1">The sequence shown here is derived from an EMBL/GenBank/DDBJ whole genome shotgun (WGS) entry which is preliminary data.</text>
</comment>
<name>A0A1J5QE37_9ZZZZ</name>
<organism evidence="1">
    <name type="scientific">mine drainage metagenome</name>
    <dbReference type="NCBI Taxonomy" id="410659"/>
    <lineage>
        <taxon>unclassified sequences</taxon>
        <taxon>metagenomes</taxon>
        <taxon>ecological metagenomes</taxon>
    </lineage>
</organism>
<sequence length="56" mass="6826">MLPFFFRYSKFLTRSSMRSLQRLQIQRWCNLSSEMMFIPPADAQDSLHWLQYLPPD</sequence>
<dbReference type="EMBL" id="MLJW01000889">
    <property type="protein sequence ID" value="OIQ81728.1"/>
    <property type="molecule type" value="Genomic_DNA"/>
</dbReference>
<proteinExistence type="predicted"/>